<feature type="domain" description="DUF3502" evidence="2">
    <location>
        <begin position="414"/>
        <end position="481"/>
    </location>
</feature>
<dbReference type="Pfam" id="PF12010">
    <property type="entry name" value="DUF3502"/>
    <property type="match status" value="1"/>
</dbReference>
<dbReference type="RefSeq" id="WP_104058412.1">
    <property type="nucleotide sequence ID" value="NZ_PREZ01000004.1"/>
</dbReference>
<dbReference type="InterPro" id="IPR006059">
    <property type="entry name" value="SBP"/>
</dbReference>
<dbReference type="InterPro" id="IPR050490">
    <property type="entry name" value="Bact_solute-bd_prot1"/>
</dbReference>
<evidence type="ECO:0000313" key="4">
    <source>
        <dbReference type="Proteomes" id="UP000239047"/>
    </source>
</evidence>
<dbReference type="SUPFAM" id="SSF53850">
    <property type="entry name" value="Periplasmic binding protein-like II"/>
    <property type="match status" value="1"/>
</dbReference>
<protein>
    <submittedName>
        <fullName evidence="3">ABC transporter substrate-binding protein</fullName>
    </submittedName>
</protein>
<name>A0A2S5GBQ3_9BACL</name>
<gene>
    <name evidence="3" type="ORF">C4B60_12895</name>
</gene>
<dbReference type="AlphaFoldDB" id="A0A2S5GBQ3"/>
<comment type="caution">
    <text evidence="3">The sequence shown here is derived from an EMBL/GenBank/DDBJ whole genome shotgun (WGS) entry which is preliminary data.</text>
</comment>
<dbReference type="Pfam" id="PF01547">
    <property type="entry name" value="SBP_bac_1"/>
    <property type="match status" value="1"/>
</dbReference>
<reference evidence="3 4" key="1">
    <citation type="submission" date="2018-02" db="EMBL/GenBank/DDBJ databases">
        <title>Jeotgalibacillus proteolyticum sp. nov. a protease producing bacterium isolated from ocean sediments of Laizhou Bay.</title>
        <authorList>
            <person name="Li Y."/>
        </authorList>
    </citation>
    <scope>NUCLEOTIDE SEQUENCE [LARGE SCALE GENOMIC DNA]</scope>
    <source>
        <strain evidence="3 4">22-7</strain>
    </source>
</reference>
<dbReference type="Proteomes" id="UP000239047">
    <property type="component" value="Unassembled WGS sequence"/>
</dbReference>
<dbReference type="Gene3D" id="3.40.190.10">
    <property type="entry name" value="Periplasmic binding protein-like II"/>
    <property type="match status" value="1"/>
</dbReference>
<evidence type="ECO:0000259" key="2">
    <source>
        <dbReference type="Pfam" id="PF12010"/>
    </source>
</evidence>
<sequence length="484" mass="54550">MKKIGLLSLVFMMFAGVLAACSSDDSSADSSGDSTDDHVTLVWYLIGTPQQDTEMVMEEVNKYTKEKINTSIDLKLLDWGEFGDRMQVITTSGEEYDIAFSSSWANNYSLNARRGAFVGLNDLMDEYGKEMKELIDPAFLEGAQIDGELYAVPTNKEVGQQAVLSFNNELVEKHGLDLSTVNSIEDLEPLLAVIKENEPGVTPIATFDAHLPFDSVLQGELPFAFRLDGNTDEVINKYEEDITMETLKTMHEYYKKGYIAQDAATSTDSWPLETPNWFVRKELYQPYAESVWSRSAGYEIVTRPLEEPHIFNGSVTGSMQAISATSKHPERAMMFLNLLNSDPYLRNLLDKGIEGTHYEENEDGTIKHLPARIDNFNMPSFAIGNQFLLKLYEDDPEDKWEAFEEFNANSTPSPVLGFYFDSNPVRTEIAALSNVASEFSPALLKGAVDPEEYLPAFNKKLEEAGMQKVMDEIQKQYDEWKENQ</sequence>
<feature type="chain" id="PRO_5039299476" evidence="1">
    <location>
        <begin position="20"/>
        <end position="484"/>
    </location>
</feature>
<accession>A0A2S5GBQ3</accession>
<feature type="signal peptide" evidence="1">
    <location>
        <begin position="1"/>
        <end position="19"/>
    </location>
</feature>
<keyword evidence="4" id="KW-1185">Reference proteome</keyword>
<dbReference type="InterPro" id="IPR022627">
    <property type="entry name" value="DUF3502"/>
</dbReference>
<proteinExistence type="predicted"/>
<organism evidence="3 4">
    <name type="scientific">Jeotgalibacillus proteolyticus</name>
    <dbReference type="NCBI Taxonomy" id="2082395"/>
    <lineage>
        <taxon>Bacteria</taxon>
        <taxon>Bacillati</taxon>
        <taxon>Bacillota</taxon>
        <taxon>Bacilli</taxon>
        <taxon>Bacillales</taxon>
        <taxon>Caryophanaceae</taxon>
        <taxon>Jeotgalibacillus</taxon>
    </lineage>
</organism>
<dbReference type="OrthoDB" id="7936627at2"/>
<dbReference type="PROSITE" id="PS51257">
    <property type="entry name" value="PROKAR_LIPOPROTEIN"/>
    <property type="match status" value="1"/>
</dbReference>
<dbReference type="PANTHER" id="PTHR43649:SF17">
    <property type="entry name" value="ABC TRANSPORTER SOLUTE BINDING PROTEIN-SUGAR TRANSPORT"/>
    <property type="match status" value="1"/>
</dbReference>
<dbReference type="PANTHER" id="PTHR43649">
    <property type="entry name" value="ARABINOSE-BINDING PROTEIN-RELATED"/>
    <property type="match status" value="1"/>
</dbReference>
<dbReference type="EMBL" id="PREZ01000004">
    <property type="protein sequence ID" value="PPA70462.1"/>
    <property type="molecule type" value="Genomic_DNA"/>
</dbReference>
<evidence type="ECO:0000313" key="3">
    <source>
        <dbReference type="EMBL" id="PPA70462.1"/>
    </source>
</evidence>
<keyword evidence="1" id="KW-0732">Signal</keyword>
<evidence type="ECO:0000256" key="1">
    <source>
        <dbReference type="SAM" id="SignalP"/>
    </source>
</evidence>